<dbReference type="AlphaFoldDB" id="A0A1C4ULI1"/>
<evidence type="ECO:0000256" key="1">
    <source>
        <dbReference type="SAM" id="Phobius"/>
    </source>
</evidence>
<organism evidence="2 3">
    <name type="scientific">Micromonospora marina</name>
    <dbReference type="NCBI Taxonomy" id="307120"/>
    <lineage>
        <taxon>Bacteria</taxon>
        <taxon>Bacillati</taxon>
        <taxon>Actinomycetota</taxon>
        <taxon>Actinomycetes</taxon>
        <taxon>Micromonosporales</taxon>
        <taxon>Micromonosporaceae</taxon>
        <taxon>Micromonospora</taxon>
    </lineage>
</organism>
<gene>
    <name evidence="2" type="ORF">GA0070215_1024</name>
</gene>
<dbReference type="EMBL" id="FMCV01000002">
    <property type="protein sequence ID" value="SCE72524.1"/>
    <property type="molecule type" value="Genomic_DNA"/>
</dbReference>
<dbReference type="Proteomes" id="UP000198551">
    <property type="component" value="Unassembled WGS sequence"/>
</dbReference>
<accession>A0A1C4ULI1</accession>
<reference evidence="3" key="1">
    <citation type="submission" date="2016-06" db="EMBL/GenBank/DDBJ databases">
        <authorList>
            <person name="Varghese N."/>
        </authorList>
    </citation>
    <scope>NUCLEOTIDE SEQUENCE [LARGE SCALE GENOMIC DNA]</scope>
    <source>
        <strain evidence="3">DSM 45555</strain>
    </source>
</reference>
<proteinExistence type="predicted"/>
<feature type="transmembrane region" description="Helical" evidence="1">
    <location>
        <begin position="43"/>
        <end position="65"/>
    </location>
</feature>
<dbReference type="RefSeq" id="WP_018785415.1">
    <property type="nucleotide sequence ID" value="NZ_FMCV01000002.1"/>
</dbReference>
<keyword evidence="1" id="KW-0812">Transmembrane</keyword>
<evidence type="ECO:0000313" key="3">
    <source>
        <dbReference type="Proteomes" id="UP000198551"/>
    </source>
</evidence>
<sequence>MFSDLDQQLATTLKHHAGGNIDPAPIVEHARRRGHRLRLRRRWLITGGAAAACAFLATAVMVIPAGRAPDGAAMPATALVLPDAPGEPGAIARPDVVGADPGVVHFTTDSLVSGAWSATWSAGRGVESVEFRGTAGQARFVLARSAATLDGLQQTLSSAGRPQPPTDVRVGGRPGVAWFDPSGDTKLWFVRWRPVDGLWAQLDIYATGHDEATDTASRVRFDGAHRCVVPFRLQSLPPGGRLLGCSVTLLRPERGSFDQASLVVGDESGRWLTVRAQRVPGGDPMAGDLVAGPYRARRQGSDVLEMLVKPCVVEAFLKGRGNGYTEPEGLTVLSGYQPALDLDHPDTW</sequence>
<name>A0A1C4ULI1_9ACTN</name>
<evidence type="ECO:0000313" key="2">
    <source>
        <dbReference type="EMBL" id="SCE72524.1"/>
    </source>
</evidence>
<protein>
    <submittedName>
        <fullName evidence="2">Uncharacterized protein</fullName>
    </submittedName>
</protein>
<keyword evidence="1" id="KW-0472">Membrane</keyword>
<keyword evidence="3" id="KW-1185">Reference proteome</keyword>
<keyword evidence="1" id="KW-1133">Transmembrane helix</keyword>